<name>A0A6G3MKP8_HENSL</name>
<organism evidence="1">
    <name type="scientific">Henneguya salminicola</name>
    <name type="common">Myxosporean</name>
    <dbReference type="NCBI Taxonomy" id="69463"/>
    <lineage>
        <taxon>Eukaryota</taxon>
        <taxon>Metazoa</taxon>
        <taxon>Cnidaria</taxon>
        <taxon>Myxozoa</taxon>
        <taxon>Myxosporea</taxon>
        <taxon>Bivalvulida</taxon>
        <taxon>Platysporina</taxon>
        <taxon>Myxobolidae</taxon>
        <taxon>Henneguya</taxon>
    </lineage>
</organism>
<dbReference type="InterPro" id="IPR011990">
    <property type="entry name" value="TPR-like_helical_dom_sf"/>
</dbReference>
<reference evidence="1" key="1">
    <citation type="submission" date="2018-11" db="EMBL/GenBank/DDBJ databases">
        <title>Henneguya salminicola genome and transcriptome.</title>
        <authorList>
            <person name="Yahalomi D."/>
            <person name="Atkinson S.D."/>
            <person name="Neuhof M."/>
            <person name="Chang E.S."/>
            <person name="Philippe H."/>
            <person name="Cartwright P."/>
            <person name="Bartholomew J.L."/>
            <person name="Huchon D."/>
        </authorList>
    </citation>
    <scope>NUCLEOTIDE SEQUENCE</scope>
    <source>
        <strain evidence="1">Hz1</strain>
        <tissue evidence="1">Whole</tissue>
    </source>
</reference>
<dbReference type="InterPro" id="IPR016543">
    <property type="entry name" value="Fis1"/>
</dbReference>
<dbReference type="AlphaFoldDB" id="A0A6G3MKP8"/>
<evidence type="ECO:0000313" key="1">
    <source>
        <dbReference type="EMBL" id="NDJ94600.1"/>
    </source>
</evidence>
<sequence length="125" mass="14585">MMYKNVNYYSTKQDIENAKNKLNDAINSGDIENCTSQEFSYAILLVHNKDFRHIVDGIEIFKRLSNIPTCKRDAVYYIALGYFRLKDVDNALIFINHALDSEEENAQMLALRREILILKDTRIYG</sequence>
<dbReference type="InterPro" id="IPR028061">
    <property type="entry name" value="Fis1_TPR_C"/>
</dbReference>
<dbReference type="GO" id="GO:0005741">
    <property type="term" value="C:mitochondrial outer membrane"/>
    <property type="evidence" value="ECO:0007669"/>
    <property type="project" value="TreeGrafter"/>
</dbReference>
<dbReference type="Gene3D" id="1.25.40.10">
    <property type="entry name" value="Tetratricopeptide repeat domain"/>
    <property type="match status" value="1"/>
</dbReference>
<proteinExistence type="predicted"/>
<dbReference type="Pfam" id="PF14853">
    <property type="entry name" value="Fis1_TPR_C"/>
    <property type="match status" value="1"/>
</dbReference>
<dbReference type="SUPFAM" id="SSF48452">
    <property type="entry name" value="TPR-like"/>
    <property type="match status" value="1"/>
</dbReference>
<dbReference type="GO" id="GO:0000266">
    <property type="term" value="P:mitochondrial fission"/>
    <property type="evidence" value="ECO:0007669"/>
    <property type="project" value="InterPro"/>
</dbReference>
<dbReference type="EMBL" id="GHBP01009790">
    <property type="protein sequence ID" value="NDJ94600.1"/>
    <property type="molecule type" value="Transcribed_RNA"/>
</dbReference>
<accession>A0A6G3MKP8</accession>
<protein>
    <submittedName>
        <fullName evidence="1">Mitochondrial fission 1 protein (Trinotate prediction)</fullName>
    </submittedName>
</protein>
<dbReference type="GO" id="GO:0000422">
    <property type="term" value="P:autophagy of mitochondrion"/>
    <property type="evidence" value="ECO:0007669"/>
    <property type="project" value="TreeGrafter"/>
</dbReference>
<dbReference type="GO" id="GO:0005778">
    <property type="term" value="C:peroxisomal membrane"/>
    <property type="evidence" value="ECO:0007669"/>
    <property type="project" value="TreeGrafter"/>
</dbReference>
<dbReference type="PANTHER" id="PTHR13247">
    <property type="entry name" value="TETRATRICOPEPTIDE REPEAT PROTEIN 11 TPR REPEAT PROTEIN 11"/>
    <property type="match status" value="1"/>
</dbReference>
<dbReference type="PANTHER" id="PTHR13247:SF0">
    <property type="entry name" value="MITOCHONDRIAL FISSION 1 PROTEIN"/>
    <property type="match status" value="1"/>
</dbReference>
<dbReference type="GO" id="GO:0016559">
    <property type="term" value="P:peroxisome fission"/>
    <property type="evidence" value="ECO:0007669"/>
    <property type="project" value="TreeGrafter"/>
</dbReference>